<sequence length="157" mass="18017">MSTSFIYTQLTNRPRVELSPLFVYDGLLNKAIANVASIHIRAVLYLLNDDLDSAIRTAKMGDSDDNLLLYTIGIALRRKLDMESMQVFKRLSIMRYPLLEKVYSKVTFDKVIQKVFDLEAVDNARARKVVEEIQLNELKLLYECAQSQSQAQTQIQP</sequence>
<dbReference type="Proteomes" id="UP000310189">
    <property type="component" value="Unassembled WGS sequence"/>
</dbReference>
<accession>A0A4V4LSF0</accession>
<gene>
    <name evidence="1" type="ORF">E3P99_03721</name>
</gene>
<keyword evidence="2" id="KW-1185">Reference proteome</keyword>
<reference evidence="1 2" key="1">
    <citation type="submission" date="2019-03" db="EMBL/GenBank/DDBJ databases">
        <title>Sequencing 23 genomes of Wallemia ichthyophaga.</title>
        <authorList>
            <person name="Gostincar C."/>
        </authorList>
    </citation>
    <scope>NUCLEOTIDE SEQUENCE [LARGE SCALE GENOMIC DNA]</scope>
    <source>
        <strain evidence="1 2">EXF-5753</strain>
    </source>
</reference>
<proteinExistence type="predicted"/>
<comment type="caution">
    <text evidence="1">The sequence shown here is derived from an EMBL/GenBank/DDBJ whole genome shotgun (WGS) entry which is preliminary data.</text>
</comment>
<evidence type="ECO:0000313" key="1">
    <source>
        <dbReference type="EMBL" id="TIA86283.1"/>
    </source>
</evidence>
<name>A0A4V4LSF0_9BASI</name>
<dbReference type="OrthoDB" id="10358209at2759"/>
<organism evidence="1 2">
    <name type="scientific">Wallemia hederae</name>
    <dbReference type="NCBI Taxonomy" id="1540922"/>
    <lineage>
        <taxon>Eukaryota</taxon>
        <taxon>Fungi</taxon>
        <taxon>Dikarya</taxon>
        <taxon>Basidiomycota</taxon>
        <taxon>Wallemiomycotina</taxon>
        <taxon>Wallemiomycetes</taxon>
        <taxon>Wallemiales</taxon>
        <taxon>Wallemiaceae</taxon>
        <taxon>Wallemia</taxon>
    </lineage>
</organism>
<evidence type="ECO:0008006" key="3">
    <source>
        <dbReference type="Google" id="ProtNLM"/>
    </source>
</evidence>
<evidence type="ECO:0000313" key="2">
    <source>
        <dbReference type="Proteomes" id="UP000310189"/>
    </source>
</evidence>
<protein>
    <recommendedName>
        <fullName evidence="3">PCI domain-containing protein</fullName>
    </recommendedName>
</protein>
<dbReference type="AlphaFoldDB" id="A0A4V4LSF0"/>
<dbReference type="EMBL" id="SPNW01000084">
    <property type="protein sequence ID" value="TIA86283.1"/>
    <property type="molecule type" value="Genomic_DNA"/>
</dbReference>